<evidence type="ECO:0000256" key="1">
    <source>
        <dbReference type="ARBA" id="ARBA00022737"/>
    </source>
</evidence>
<keyword evidence="2 3" id="KW-0040">ANK repeat</keyword>
<organism evidence="4 5">
    <name type="scientific">Elliptochloris bilobata</name>
    <dbReference type="NCBI Taxonomy" id="381761"/>
    <lineage>
        <taxon>Eukaryota</taxon>
        <taxon>Viridiplantae</taxon>
        <taxon>Chlorophyta</taxon>
        <taxon>core chlorophytes</taxon>
        <taxon>Trebouxiophyceae</taxon>
        <taxon>Trebouxiophyceae incertae sedis</taxon>
        <taxon>Elliptochloris clade</taxon>
        <taxon>Elliptochloris</taxon>
    </lineage>
</organism>
<feature type="repeat" description="ANK" evidence="3">
    <location>
        <begin position="143"/>
        <end position="175"/>
    </location>
</feature>
<dbReference type="Pfam" id="PF12796">
    <property type="entry name" value="Ank_2"/>
    <property type="match status" value="1"/>
</dbReference>
<protein>
    <submittedName>
        <fullName evidence="4">Uncharacterized protein</fullName>
    </submittedName>
</protein>
<reference evidence="4 5" key="1">
    <citation type="journal article" date="2024" name="Nat. Commun.">
        <title>Phylogenomics reveals the evolutionary origins of lichenization in chlorophyte algae.</title>
        <authorList>
            <person name="Puginier C."/>
            <person name="Libourel C."/>
            <person name="Otte J."/>
            <person name="Skaloud P."/>
            <person name="Haon M."/>
            <person name="Grisel S."/>
            <person name="Petersen M."/>
            <person name="Berrin J.G."/>
            <person name="Delaux P.M."/>
            <person name="Dal Grande F."/>
            <person name="Keller J."/>
        </authorList>
    </citation>
    <scope>NUCLEOTIDE SEQUENCE [LARGE SCALE GENOMIC DNA]</scope>
    <source>
        <strain evidence="4 5">SAG 245.80</strain>
    </source>
</reference>
<dbReference type="AlphaFoldDB" id="A0AAW1RX36"/>
<feature type="repeat" description="ANK" evidence="3">
    <location>
        <begin position="110"/>
        <end position="142"/>
    </location>
</feature>
<evidence type="ECO:0000256" key="3">
    <source>
        <dbReference type="PROSITE-ProRule" id="PRU00023"/>
    </source>
</evidence>
<dbReference type="Proteomes" id="UP001445335">
    <property type="component" value="Unassembled WGS sequence"/>
</dbReference>
<dbReference type="PANTHER" id="PTHR24171:SF8">
    <property type="entry name" value="BRCA1-ASSOCIATED RING DOMAIN PROTEIN 1"/>
    <property type="match status" value="1"/>
</dbReference>
<evidence type="ECO:0000313" key="4">
    <source>
        <dbReference type="EMBL" id="KAK9838359.1"/>
    </source>
</evidence>
<feature type="repeat" description="ANK" evidence="3">
    <location>
        <begin position="82"/>
        <end position="109"/>
    </location>
</feature>
<dbReference type="InterPro" id="IPR036770">
    <property type="entry name" value="Ankyrin_rpt-contain_sf"/>
</dbReference>
<proteinExistence type="predicted"/>
<comment type="caution">
    <text evidence="4">The sequence shown here is derived from an EMBL/GenBank/DDBJ whole genome shotgun (WGS) entry which is preliminary data.</text>
</comment>
<dbReference type="GO" id="GO:0085020">
    <property type="term" value="P:protein K6-linked ubiquitination"/>
    <property type="evidence" value="ECO:0007669"/>
    <property type="project" value="TreeGrafter"/>
</dbReference>
<keyword evidence="1" id="KW-0677">Repeat</keyword>
<dbReference type="GO" id="GO:0004842">
    <property type="term" value="F:ubiquitin-protein transferase activity"/>
    <property type="evidence" value="ECO:0007669"/>
    <property type="project" value="TreeGrafter"/>
</dbReference>
<sequence length="212" mass="22356">MLEAQRLSATAGPEQKAKLLLLKDDLELKHVFEDIQASGAEAMEKYWNDTELMSKIAAKMGELNMGPSKRPISSSQVKLGTLHAAAKAGDADILRGLIDGGADVNQTDARGISALGVAVGFNRLPAVQALLAAGAKIDQTDARGNTVLHYAAGYGRKEVAELLLGARADAGARNGDGQRPVDVAEVNREMHMVAFLRARAGADVEPVAAKFL</sequence>
<dbReference type="InterPro" id="IPR002110">
    <property type="entry name" value="Ankyrin_rpt"/>
</dbReference>
<dbReference type="PROSITE" id="PS50088">
    <property type="entry name" value="ANK_REPEAT"/>
    <property type="match status" value="3"/>
</dbReference>
<dbReference type="EMBL" id="JALJOU010000019">
    <property type="protein sequence ID" value="KAK9838359.1"/>
    <property type="molecule type" value="Genomic_DNA"/>
</dbReference>
<dbReference type="PROSITE" id="PS50297">
    <property type="entry name" value="ANK_REP_REGION"/>
    <property type="match status" value="2"/>
</dbReference>
<accession>A0AAW1RX36</accession>
<dbReference type="SMART" id="SM00248">
    <property type="entry name" value="ANK"/>
    <property type="match status" value="3"/>
</dbReference>
<dbReference type="SUPFAM" id="SSF48403">
    <property type="entry name" value="Ankyrin repeat"/>
    <property type="match status" value="1"/>
</dbReference>
<dbReference type="PANTHER" id="PTHR24171">
    <property type="entry name" value="ANKYRIN REPEAT DOMAIN-CONTAINING PROTEIN 39-RELATED"/>
    <property type="match status" value="1"/>
</dbReference>
<name>A0AAW1RX36_9CHLO</name>
<gene>
    <name evidence="4" type="ORF">WJX81_007066</name>
</gene>
<evidence type="ECO:0000256" key="2">
    <source>
        <dbReference type="ARBA" id="ARBA00023043"/>
    </source>
</evidence>
<keyword evidence="5" id="KW-1185">Reference proteome</keyword>
<dbReference type="Gene3D" id="1.25.40.20">
    <property type="entry name" value="Ankyrin repeat-containing domain"/>
    <property type="match status" value="1"/>
</dbReference>
<evidence type="ECO:0000313" key="5">
    <source>
        <dbReference type="Proteomes" id="UP001445335"/>
    </source>
</evidence>